<evidence type="ECO:0000313" key="2">
    <source>
        <dbReference type="EMBL" id="GKU95100.1"/>
    </source>
</evidence>
<sequence length="185" mass="20352">MSSFSVFSGKSIPSNLQSDNQKAVPSTALENLMKESEDLNTRDGHSSNGEERGETQIQHSDSSLSTINSPDDSPQNGNLKHCRIESSSGHEDAMSRSLTGSTQSFIDHLAQEEFSSTAVGPHFHPFPCSSSVSIRSNSSTASSQSFAFPILQSEWNDSPVRMAKPDQKQMRKQQSWKICFLCCKF</sequence>
<name>A0AAV5I7I7_9ROSI</name>
<dbReference type="EMBL" id="BPVZ01000008">
    <property type="protein sequence ID" value="GKU95100.1"/>
    <property type="molecule type" value="Genomic_DNA"/>
</dbReference>
<feature type="compositionally biased region" description="Basic and acidic residues" evidence="1">
    <location>
        <begin position="32"/>
        <end position="54"/>
    </location>
</feature>
<proteinExistence type="predicted"/>
<dbReference type="PANTHER" id="PTHR33914">
    <property type="entry name" value="18S PRE-RIBOSOMAL ASSEMBLY PROTEIN GAR2-LIKE PROTEIN"/>
    <property type="match status" value="1"/>
</dbReference>
<organism evidence="2 3">
    <name type="scientific">Rubroshorea leprosula</name>
    <dbReference type="NCBI Taxonomy" id="152421"/>
    <lineage>
        <taxon>Eukaryota</taxon>
        <taxon>Viridiplantae</taxon>
        <taxon>Streptophyta</taxon>
        <taxon>Embryophyta</taxon>
        <taxon>Tracheophyta</taxon>
        <taxon>Spermatophyta</taxon>
        <taxon>Magnoliopsida</taxon>
        <taxon>eudicotyledons</taxon>
        <taxon>Gunneridae</taxon>
        <taxon>Pentapetalae</taxon>
        <taxon>rosids</taxon>
        <taxon>malvids</taxon>
        <taxon>Malvales</taxon>
        <taxon>Dipterocarpaceae</taxon>
        <taxon>Rubroshorea</taxon>
    </lineage>
</organism>
<feature type="compositionally biased region" description="Polar residues" evidence="1">
    <location>
        <begin position="55"/>
        <end position="78"/>
    </location>
</feature>
<feature type="region of interest" description="Disordered" evidence="1">
    <location>
        <begin position="1"/>
        <end position="102"/>
    </location>
</feature>
<evidence type="ECO:0000256" key="1">
    <source>
        <dbReference type="SAM" id="MobiDB-lite"/>
    </source>
</evidence>
<protein>
    <submittedName>
        <fullName evidence="2">Uncharacterized protein</fullName>
    </submittedName>
</protein>
<keyword evidence="3" id="KW-1185">Reference proteome</keyword>
<comment type="caution">
    <text evidence="2">The sequence shown here is derived from an EMBL/GenBank/DDBJ whole genome shotgun (WGS) entry which is preliminary data.</text>
</comment>
<dbReference type="GO" id="GO:0009786">
    <property type="term" value="P:regulation of asymmetric cell division"/>
    <property type="evidence" value="ECO:0007669"/>
    <property type="project" value="InterPro"/>
</dbReference>
<evidence type="ECO:0000313" key="3">
    <source>
        <dbReference type="Proteomes" id="UP001054252"/>
    </source>
</evidence>
<accession>A0AAV5I7I7</accession>
<dbReference type="PANTHER" id="PTHR33914:SF17">
    <property type="match status" value="1"/>
</dbReference>
<feature type="compositionally biased region" description="Basic and acidic residues" evidence="1">
    <location>
        <begin position="82"/>
        <end position="94"/>
    </location>
</feature>
<dbReference type="AlphaFoldDB" id="A0AAV5I7I7"/>
<feature type="compositionally biased region" description="Polar residues" evidence="1">
    <location>
        <begin position="1"/>
        <end position="24"/>
    </location>
</feature>
<reference evidence="2 3" key="1">
    <citation type="journal article" date="2021" name="Commun. Biol.">
        <title>The genome of Shorea leprosula (Dipterocarpaceae) highlights the ecological relevance of drought in aseasonal tropical rainforests.</title>
        <authorList>
            <person name="Ng K.K.S."/>
            <person name="Kobayashi M.J."/>
            <person name="Fawcett J.A."/>
            <person name="Hatakeyama M."/>
            <person name="Paape T."/>
            <person name="Ng C.H."/>
            <person name="Ang C.C."/>
            <person name="Tnah L.H."/>
            <person name="Lee C.T."/>
            <person name="Nishiyama T."/>
            <person name="Sese J."/>
            <person name="O'Brien M.J."/>
            <person name="Copetti D."/>
            <person name="Mohd Noor M.I."/>
            <person name="Ong R.C."/>
            <person name="Putra M."/>
            <person name="Sireger I.Z."/>
            <person name="Indrioko S."/>
            <person name="Kosugi Y."/>
            <person name="Izuno A."/>
            <person name="Isagi Y."/>
            <person name="Lee S.L."/>
            <person name="Shimizu K.K."/>
        </authorList>
    </citation>
    <scope>NUCLEOTIDE SEQUENCE [LARGE SCALE GENOMIC DNA]</scope>
    <source>
        <strain evidence="2">214</strain>
    </source>
</reference>
<gene>
    <name evidence="2" type="ORF">SLEP1_g8502</name>
</gene>
<dbReference type="InterPro" id="IPR040378">
    <property type="entry name" value="BASL"/>
</dbReference>
<dbReference type="Proteomes" id="UP001054252">
    <property type="component" value="Unassembled WGS sequence"/>
</dbReference>